<dbReference type="InterPro" id="IPR050223">
    <property type="entry name" value="D-isomer_2-hydroxyacid_DH"/>
</dbReference>
<name>A0ABT2UTD5_9BACL</name>
<evidence type="ECO:0000259" key="5">
    <source>
        <dbReference type="Pfam" id="PF02826"/>
    </source>
</evidence>
<dbReference type="RefSeq" id="WP_262688611.1">
    <property type="nucleotide sequence ID" value="NZ_JAOQIO010000124.1"/>
</dbReference>
<evidence type="ECO:0000256" key="3">
    <source>
        <dbReference type="RuleBase" id="RU003719"/>
    </source>
</evidence>
<reference evidence="6 7" key="1">
    <citation type="submission" date="2022-09" db="EMBL/GenBank/DDBJ databases">
        <authorList>
            <person name="Han X.L."/>
            <person name="Wang Q."/>
            <person name="Lu T."/>
        </authorList>
    </citation>
    <scope>NUCLEOTIDE SEQUENCE [LARGE SCALE GENOMIC DNA]</scope>
    <source>
        <strain evidence="6 7">WQ 127069</strain>
    </source>
</reference>
<dbReference type="EMBL" id="JAOQIO010000124">
    <property type="protein sequence ID" value="MCU6797913.1"/>
    <property type="molecule type" value="Genomic_DNA"/>
</dbReference>
<evidence type="ECO:0000256" key="2">
    <source>
        <dbReference type="ARBA" id="ARBA00023002"/>
    </source>
</evidence>
<dbReference type="PROSITE" id="PS00065">
    <property type="entry name" value="D_2_HYDROXYACID_DH_1"/>
    <property type="match status" value="1"/>
</dbReference>
<sequence>MSAKPKVLITQKVPETVQNYLNEHCDCTYWDKEGTMPRAELLEKITDVEGVFLSGGAVDTDLLDRAPNLRVVSSSSVGYNHFDLEAMKARGVLGTHTPYVLDGTVADLVLALMLSAGRRIAELDAFVKAGKWQKGAVKGTELFGMDIHHATVGIIGMGRIGEAIAKRAVHGFDMNLLYYSRSRKQDVEDKYGARYCSLNELLVESDYVVIITPLTPETEHMIGKEQFSLMKPTAFFINASRGATVDEQALIEALNNGTIRGAGLDVFDVEPTPIDNPLLKMPNVVTLPHIGSATDKTRYDMAMLAAKNLVGALTGGEAYVVQELQGIGNI</sequence>
<dbReference type="SUPFAM" id="SSF51735">
    <property type="entry name" value="NAD(P)-binding Rossmann-fold domains"/>
    <property type="match status" value="1"/>
</dbReference>
<gene>
    <name evidence="6" type="ORF">OB236_37895</name>
</gene>
<comment type="similarity">
    <text evidence="1 3">Belongs to the D-isomer specific 2-hydroxyacid dehydrogenase family.</text>
</comment>
<dbReference type="InterPro" id="IPR006139">
    <property type="entry name" value="D-isomer_2_OHA_DH_cat_dom"/>
</dbReference>
<dbReference type="PANTHER" id="PTHR10996">
    <property type="entry name" value="2-HYDROXYACID DEHYDROGENASE-RELATED"/>
    <property type="match status" value="1"/>
</dbReference>
<dbReference type="PANTHER" id="PTHR10996:SF283">
    <property type="entry name" value="GLYOXYLATE_HYDROXYPYRUVATE REDUCTASE B"/>
    <property type="match status" value="1"/>
</dbReference>
<evidence type="ECO:0000313" key="7">
    <source>
        <dbReference type="Proteomes" id="UP001652445"/>
    </source>
</evidence>
<keyword evidence="7" id="KW-1185">Reference proteome</keyword>
<organism evidence="6 7">
    <name type="scientific">Paenibacillus baimaensis</name>
    <dbReference type="NCBI Taxonomy" id="2982185"/>
    <lineage>
        <taxon>Bacteria</taxon>
        <taxon>Bacillati</taxon>
        <taxon>Bacillota</taxon>
        <taxon>Bacilli</taxon>
        <taxon>Bacillales</taxon>
        <taxon>Paenibacillaceae</taxon>
        <taxon>Paenibacillus</taxon>
    </lineage>
</organism>
<dbReference type="Pfam" id="PF00389">
    <property type="entry name" value="2-Hacid_dh"/>
    <property type="match status" value="1"/>
</dbReference>
<comment type="caution">
    <text evidence="6">The sequence shown here is derived from an EMBL/GenBank/DDBJ whole genome shotgun (WGS) entry which is preliminary data.</text>
</comment>
<dbReference type="Pfam" id="PF02826">
    <property type="entry name" value="2-Hacid_dh_C"/>
    <property type="match status" value="1"/>
</dbReference>
<accession>A0ABT2UTD5</accession>
<protein>
    <submittedName>
        <fullName evidence="6">D-glycerate dehydrogenase</fullName>
    </submittedName>
</protein>
<evidence type="ECO:0000313" key="6">
    <source>
        <dbReference type="EMBL" id="MCU6797913.1"/>
    </source>
</evidence>
<feature type="domain" description="D-isomer specific 2-hydroxyacid dehydrogenase catalytic" evidence="4">
    <location>
        <begin position="7"/>
        <end position="317"/>
    </location>
</feature>
<proteinExistence type="inferred from homology"/>
<keyword evidence="2 3" id="KW-0560">Oxidoreductase</keyword>
<evidence type="ECO:0000259" key="4">
    <source>
        <dbReference type="Pfam" id="PF00389"/>
    </source>
</evidence>
<dbReference type="Gene3D" id="3.40.50.720">
    <property type="entry name" value="NAD(P)-binding Rossmann-like Domain"/>
    <property type="match status" value="2"/>
</dbReference>
<dbReference type="Proteomes" id="UP001652445">
    <property type="component" value="Unassembled WGS sequence"/>
</dbReference>
<evidence type="ECO:0000256" key="1">
    <source>
        <dbReference type="ARBA" id="ARBA00005854"/>
    </source>
</evidence>
<dbReference type="SUPFAM" id="SSF52283">
    <property type="entry name" value="Formate/glycerate dehydrogenase catalytic domain-like"/>
    <property type="match status" value="1"/>
</dbReference>
<feature type="domain" description="D-isomer specific 2-hydroxyacid dehydrogenase NAD-binding" evidence="5">
    <location>
        <begin position="110"/>
        <end position="291"/>
    </location>
</feature>
<dbReference type="InterPro" id="IPR029752">
    <property type="entry name" value="D-isomer_DH_CS1"/>
</dbReference>
<dbReference type="InterPro" id="IPR036291">
    <property type="entry name" value="NAD(P)-bd_dom_sf"/>
</dbReference>
<dbReference type="InterPro" id="IPR006140">
    <property type="entry name" value="D-isomer_DH_NAD-bd"/>
</dbReference>
<dbReference type="CDD" id="cd05301">
    <property type="entry name" value="GDH"/>
    <property type="match status" value="1"/>
</dbReference>